<dbReference type="CDD" id="cd06590">
    <property type="entry name" value="RNase_HII_bacteria_HIII_like"/>
    <property type="match status" value="1"/>
</dbReference>
<keyword evidence="5" id="KW-0963">Cytoplasm</keyword>
<dbReference type="GO" id="GO:0046872">
    <property type="term" value="F:metal ion binding"/>
    <property type="evidence" value="ECO:0007669"/>
    <property type="project" value="UniProtKB-KW"/>
</dbReference>
<keyword evidence="7 10" id="KW-0479">Metal-binding</keyword>
<keyword evidence="9 10" id="KW-0378">Hydrolase</keyword>
<keyword evidence="8 10" id="KW-0255">Endonuclease</keyword>
<evidence type="ECO:0000256" key="7">
    <source>
        <dbReference type="ARBA" id="ARBA00022723"/>
    </source>
</evidence>
<evidence type="ECO:0000256" key="5">
    <source>
        <dbReference type="ARBA" id="ARBA00022490"/>
    </source>
</evidence>
<reference evidence="13" key="2">
    <citation type="journal article" date="2021" name="PeerJ">
        <title>Extensive microbial diversity within the chicken gut microbiome revealed by metagenomics and culture.</title>
        <authorList>
            <person name="Gilroy R."/>
            <person name="Ravi A."/>
            <person name="Getino M."/>
            <person name="Pursley I."/>
            <person name="Horton D.L."/>
            <person name="Alikhan N.F."/>
            <person name="Baker D."/>
            <person name="Gharbi K."/>
            <person name="Hall N."/>
            <person name="Watson M."/>
            <person name="Adriaenssens E.M."/>
            <person name="Foster-Nyarko E."/>
            <person name="Jarju S."/>
            <person name="Secka A."/>
            <person name="Antonio M."/>
            <person name="Oren A."/>
            <person name="Chaudhuri R.R."/>
            <person name="La Ragione R."/>
            <person name="Hildebrand F."/>
            <person name="Pallen M.J."/>
        </authorList>
    </citation>
    <scope>NUCLEOTIDE SEQUENCE</scope>
    <source>
        <strain evidence="13">CHK160-1198</strain>
    </source>
</reference>
<organism evidence="13 14">
    <name type="scientific">Candidatus Avacidaminococcus intestinavium</name>
    <dbReference type="NCBI Taxonomy" id="2840684"/>
    <lineage>
        <taxon>Bacteria</taxon>
        <taxon>Bacillati</taxon>
        <taxon>Bacillota</taxon>
        <taxon>Negativicutes</taxon>
        <taxon>Acidaminococcales</taxon>
        <taxon>Acidaminococcaceae</taxon>
        <taxon>Acidaminococcaceae incertae sedis</taxon>
        <taxon>Candidatus Avacidaminococcus</taxon>
    </lineage>
</organism>
<feature type="binding site" evidence="10">
    <location>
        <position position="112"/>
    </location>
    <ligand>
        <name>a divalent metal cation</name>
        <dbReference type="ChEBI" id="CHEBI:60240"/>
    </ligand>
</feature>
<accession>A0A9D1MQF4</accession>
<dbReference type="GO" id="GO:0003723">
    <property type="term" value="F:RNA binding"/>
    <property type="evidence" value="ECO:0007669"/>
    <property type="project" value="UniProtKB-UniRule"/>
</dbReference>
<dbReference type="GO" id="GO:0032299">
    <property type="term" value="C:ribonuclease H2 complex"/>
    <property type="evidence" value="ECO:0007669"/>
    <property type="project" value="TreeGrafter"/>
</dbReference>
<comment type="caution">
    <text evidence="13">The sequence shown here is derived from an EMBL/GenBank/DDBJ whole genome shotgun (WGS) entry which is preliminary data.</text>
</comment>
<gene>
    <name evidence="13" type="ORF">IAB06_04210</name>
</gene>
<dbReference type="EMBL" id="DVNI01000063">
    <property type="protein sequence ID" value="HIU64229.1"/>
    <property type="molecule type" value="Genomic_DNA"/>
</dbReference>
<comment type="catalytic activity">
    <reaction evidence="1 10 11">
        <text>Endonucleolytic cleavage to 5'-phosphomonoester.</text>
        <dbReference type="EC" id="3.1.26.4"/>
    </reaction>
</comment>
<dbReference type="InterPro" id="IPR036397">
    <property type="entry name" value="RNaseH_sf"/>
</dbReference>
<evidence type="ECO:0000256" key="4">
    <source>
        <dbReference type="ARBA" id="ARBA00008378"/>
    </source>
</evidence>
<feature type="binding site" evidence="10">
    <location>
        <position position="219"/>
    </location>
    <ligand>
        <name>a divalent metal cation</name>
        <dbReference type="ChEBI" id="CHEBI:60240"/>
    </ligand>
</feature>
<proteinExistence type="inferred from homology"/>
<dbReference type="Proteomes" id="UP000824099">
    <property type="component" value="Unassembled WGS sequence"/>
</dbReference>
<keyword evidence="6 10" id="KW-0540">Nuclease</keyword>
<dbReference type="GO" id="GO:0043137">
    <property type="term" value="P:DNA replication, removal of RNA primer"/>
    <property type="evidence" value="ECO:0007669"/>
    <property type="project" value="TreeGrafter"/>
</dbReference>
<dbReference type="SUPFAM" id="SSF53098">
    <property type="entry name" value="Ribonuclease H-like"/>
    <property type="match status" value="1"/>
</dbReference>
<dbReference type="EC" id="3.1.26.4" evidence="11"/>
<dbReference type="InterPro" id="IPR024567">
    <property type="entry name" value="RNase_HII/HIII_dom"/>
</dbReference>
<dbReference type="Gene3D" id="3.30.420.10">
    <property type="entry name" value="Ribonuclease H-like superfamily/Ribonuclease H"/>
    <property type="match status" value="1"/>
</dbReference>
<comment type="function">
    <text evidence="2 11">Endonuclease that specifically degrades the RNA of RNA-DNA hybrids.</text>
</comment>
<dbReference type="GO" id="GO:0006298">
    <property type="term" value="P:mismatch repair"/>
    <property type="evidence" value="ECO:0007669"/>
    <property type="project" value="TreeGrafter"/>
</dbReference>
<comment type="similarity">
    <text evidence="4">Belongs to the RNase HII family. RnhC subfamily.</text>
</comment>
<dbReference type="PANTHER" id="PTHR10954">
    <property type="entry name" value="RIBONUCLEASE H2 SUBUNIT A"/>
    <property type="match status" value="1"/>
</dbReference>
<dbReference type="AlphaFoldDB" id="A0A9D1MQF4"/>
<reference evidence="13" key="1">
    <citation type="submission" date="2020-10" db="EMBL/GenBank/DDBJ databases">
        <authorList>
            <person name="Gilroy R."/>
        </authorList>
    </citation>
    <scope>NUCLEOTIDE SEQUENCE</scope>
    <source>
        <strain evidence="13">CHK160-1198</strain>
    </source>
</reference>
<feature type="domain" description="RNase H type-2" evidence="12">
    <location>
        <begin position="105"/>
        <end position="317"/>
    </location>
</feature>
<dbReference type="GO" id="GO:0005737">
    <property type="term" value="C:cytoplasm"/>
    <property type="evidence" value="ECO:0007669"/>
    <property type="project" value="UniProtKB-SubCell"/>
</dbReference>
<dbReference type="InterPro" id="IPR001352">
    <property type="entry name" value="RNase_HII/HIII"/>
</dbReference>
<evidence type="ECO:0000256" key="6">
    <source>
        <dbReference type="ARBA" id="ARBA00022722"/>
    </source>
</evidence>
<feature type="binding site" evidence="10">
    <location>
        <position position="111"/>
    </location>
    <ligand>
        <name>a divalent metal cation</name>
        <dbReference type="ChEBI" id="CHEBI:60240"/>
    </ligand>
</feature>
<dbReference type="InterPro" id="IPR012337">
    <property type="entry name" value="RNaseH-like_sf"/>
</dbReference>
<dbReference type="Pfam" id="PF01351">
    <property type="entry name" value="RNase_HII"/>
    <property type="match status" value="1"/>
</dbReference>
<evidence type="ECO:0000256" key="8">
    <source>
        <dbReference type="ARBA" id="ARBA00022759"/>
    </source>
</evidence>
<protein>
    <recommendedName>
        <fullName evidence="11">Ribonuclease</fullName>
        <ecNumber evidence="11">3.1.26.4</ecNumber>
    </recommendedName>
</protein>
<name>A0A9D1MQF4_9FIRM</name>
<evidence type="ECO:0000256" key="11">
    <source>
        <dbReference type="RuleBase" id="RU003515"/>
    </source>
</evidence>
<comment type="cofactor">
    <cofactor evidence="10">
        <name>Mn(2+)</name>
        <dbReference type="ChEBI" id="CHEBI:29035"/>
    </cofactor>
    <cofactor evidence="10">
        <name>Mg(2+)</name>
        <dbReference type="ChEBI" id="CHEBI:18420"/>
    </cofactor>
    <text evidence="10">Manganese or magnesium. Binds 1 divalent metal ion per monomer in the absence of substrate. May bind a second metal ion after substrate binding.</text>
</comment>
<evidence type="ECO:0000256" key="2">
    <source>
        <dbReference type="ARBA" id="ARBA00004065"/>
    </source>
</evidence>
<evidence type="ECO:0000256" key="1">
    <source>
        <dbReference type="ARBA" id="ARBA00000077"/>
    </source>
</evidence>
<comment type="subcellular location">
    <subcellularLocation>
        <location evidence="3">Cytoplasm</location>
    </subcellularLocation>
</comment>
<dbReference type="PANTHER" id="PTHR10954:SF23">
    <property type="entry name" value="RIBONUCLEASE"/>
    <property type="match status" value="1"/>
</dbReference>
<dbReference type="PROSITE" id="PS51975">
    <property type="entry name" value="RNASE_H_2"/>
    <property type="match status" value="1"/>
</dbReference>
<sequence>MSNNYLDFLAAIKNEVVRVPEVSISEKALPYGQQLRFTRGEETVILSIYNGKRGIKTVWGGANDDLREALSTQMESLLIKYTGVQPAAKQLPACSILEECAGFTGTWAGSDESGKGDFFGPLVVAAVAVNKAVAERLRVAGVKDCKLLSDKEILRLEPIIKAIALEFVVLSMKPEIYNYRYAQLRLQNKNLNNLLAAGHVAAIDKLLAAEANCKMVLVDQFSQNSGIKRALIAKYPEVIVIEKTKAEEDIAVAAASILARANFLSVMQELSVIAGYELPKGGGAQATKVAKLLSEQQGLPFLDKLVKKHFANYKKIN</sequence>
<evidence type="ECO:0000313" key="14">
    <source>
        <dbReference type="Proteomes" id="UP000824099"/>
    </source>
</evidence>
<evidence type="ECO:0000313" key="13">
    <source>
        <dbReference type="EMBL" id="HIU64229.1"/>
    </source>
</evidence>
<evidence type="ECO:0000259" key="12">
    <source>
        <dbReference type="PROSITE" id="PS51975"/>
    </source>
</evidence>
<evidence type="ECO:0000256" key="3">
    <source>
        <dbReference type="ARBA" id="ARBA00004496"/>
    </source>
</evidence>
<dbReference type="GO" id="GO:0004523">
    <property type="term" value="F:RNA-DNA hybrid ribonuclease activity"/>
    <property type="evidence" value="ECO:0007669"/>
    <property type="project" value="UniProtKB-UniRule"/>
</dbReference>
<evidence type="ECO:0000256" key="9">
    <source>
        <dbReference type="ARBA" id="ARBA00022801"/>
    </source>
</evidence>
<evidence type="ECO:0000256" key="10">
    <source>
        <dbReference type="PROSITE-ProRule" id="PRU01319"/>
    </source>
</evidence>